<dbReference type="EC" id="3.2.1.8" evidence="9"/>
<evidence type="ECO:0000313" key="12">
    <source>
        <dbReference type="EMBL" id="NGN92160.1"/>
    </source>
</evidence>
<keyword evidence="6 9" id="KW-0119">Carbohydrate metabolism</keyword>
<gene>
    <name evidence="12" type="ORF">G5C66_05335</name>
</gene>
<evidence type="ECO:0000313" key="13">
    <source>
        <dbReference type="Proteomes" id="UP000483261"/>
    </source>
</evidence>
<evidence type="ECO:0000259" key="11">
    <source>
        <dbReference type="PROSITE" id="PS51760"/>
    </source>
</evidence>
<evidence type="ECO:0000256" key="7">
    <source>
        <dbReference type="ARBA" id="ARBA00023295"/>
    </source>
</evidence>
<dbReference type="GO" id="GO:0031176">
    <property type="term" value="F:endo-1,4-beta-xylanase activity"/>
    <property type="evidence" value="ECO:0007669"/>
    <property type="project" value="UniProtKB-EC"/>
</dbReference>
<reference evidence="12 13" key="1">
    <citation type="submission" date="2020-02" db="EMBL/GenBank/DDBJ databases">
        <title>Whole-genome analyses of novel actinobacteria.</title>
        <authorList>
            <person name="Sahin N."/>
        </authorList>
    </citation>
    <scope>NUCLEOTIDE SEQUENCE [LARGE SCALE GENOMIC DNA]</scope>
    <source>
        <strain evidence="12 13">KC13</strain>
    </source>
</reference>
<feature type="chain" id="PRO_5026749087" description="Beta-xylanase" evidence="10">
    <location>
        <begin position="28"/>
        <end position="382"/>
    </location>
</feature>
<dbReference type="InterPro" id="IPR044846">
    <property type="entry name" value="GH10"/>
</dbReference>
<evidence type="ECO:0000256" key="8">
    <source>
        <dbReference type="ARBA" id="ARBA00023326"/>
    </source>
</evidence>
<protein>
    <recommendedName>
        <fullName evidence="9">Beta-xylanase</fullName>
        <ecNumber evidence="9">3.2.1.8</ecNumber>
    </recommendedName>
</protein>
<dbReference type="PANTHER" id="PTHR31490:SF88">
    <property type="entry name" value="BETA-XYLANASE"/>
    <property type="match status" value="1"/>
</dbReference>
<dbReference type="SUPFAM" id="SSF51445">
    <property type="entry name" value="(Trans)glycosidases"/>
    <property type="match status" value="1"/>
</dbReference>
<dbReference type="SMART" id="SM00633">
    <property type="entry name" value="Glyco_10"/>
    <property type="match status" value="1"/>
</dbReference>
<proteinExistence type="inferred from homology"/>
<dbReference type="PANTHER" id="PTHR31490">
    <property type="entry name" value="GLYCOSYL HYDROLASE"/>
    <property type="match status" value="1"/>
</dbReference>
<dbReference type="Gene3D" id="3.20.20.80">
    <property type="entry name" value="Glycosidases"/>
    <property type="match status" value="1"/>
</dbReference>
<feature type="signal peptide" evidence="10">
    <location>
        <begin position="1"/>
        <end position="27"/>
    </location>
</feature>
<keyword evidence="5 9" id="KW-0378">Hydrolase</keyword>
<comment type="catalytic activity">
    <reaction evidence="1 9">
        <text>Endohydrolysis of (1-&gt;4)-beta-D-xylosidic linkages in xylans.</text>
        <dbReference type="EC" id="3.2.1.8"/>
    </reaction>
</comment>
<comment type="similarity">
    <text evidence="2 9">Belongs to the glycosyl hydrolase 10 (cellulase F) family.</text>
</comment>
<evidence type="ECO:0000256" key="6">
    <source>
        <dbReference type="ARBA" id="ARBA00023277"/>
    </source>
</evidence>
<dbReference type="RefSeq" id="WP_165109912.1">
    <property type="nucleotide sequence ID" value="NZ_JAALAA010000003.1"/>
</dbReference>
<evidence type="ECO:0000256" key="3">
    <source>
        <dbReference type="ARBA" id="ARBA00022651"/>
    </source>
</evidence>
<evidence type="ECO:0000256" key="10">
    <source>
        <dbReference type="SAM" id="SignalP"/>
    </source>
</evidence>
<evidence type="ECO:0000256" key="9">
    <source>
        <dbReference type="RuleBase" id="RU361174"/>
    </source>
</evidence>
<name>A0A6M1QWU2_9ACTN</name>
<keyword evidence="8 9" id="KW-0624">Polysaccharide degradation</keyword>
<keyword evidence="4 10" id="KW-0732">Signal</keyword>
<evidence type="ECO:0000256" key="5">
    <source>
        <dbReference type="ARBA" id="ARBA00022801"/>
    </source>
</evidence>
<comment type="caution">
    <text evidence="12">The sequence shown here is derived from an EMBL/GenBank/DDBJ whole genome shotgun (WGS) entry which is preliminary data.</text>
</comment>
<keyword evidence="7 9" id="KW-0326">Glycosidase</keyword>
<evidence type="ECO:0000256" key="4">
    <source>
        <dbReference type="ARBA" id="ARBA00022729"/>
    </source>
</evidence>
<keyword evidence="3 12" id="KW-0858">Xylan degradation</keyword>
<dbReference type="InterPro" id="IPR017853">
    <property type="entry name" value="GH"/>
</dbReference>
<dbReference type="EMBL" id="JAALAA010000003">
    <property type="protein sequence ID" value="NGN92160.1"/>
    <property type="molecule type" value="Genomic_DNA"/>
</dbReference>
<sequence length="382" mass="42201">MKVRQLAAVITAASTIAVVTASSTAHAESRGFQPPSDSLRSYASQIGLRVGVAVNPEVLADDELAGIAADEFSSLTPENEMKWETVEPTRGTYDWSGADEVIDFARAHGQKVRGHTLLWHNQNPAWLTEGVNNGTISKDELRGILEKHITDEVTHFRGKVYQWDVANEFFADSWSPNPLPNGMNGDNFWVKHLGTGIVADAFRWAHAADPKAQLFYNDYNIAGEDGNSAKSTAVYNWVKELLAQGVPIHGIGNQGHLDTQYGFSGQRFRADLQRYADLGLKVAVTEADVRTFVDSAETQVPTDDLALFAHPYEFSQMLQACLAVSACTSFTVWGIDDAHSWVPGWFEGQGYALLWDVNRQPKEAYTTLKQDLRLALGASRRR</sequence>
<organism evidence="12 13">
    <name type="scientific">Nocardioides turkmenicus</name>
    <dbReference type="NCBI Taxonomy" id="2711220"/>
    <lineage>
        <taxon>Bacteria</taxon>
        <taxon>Bacillati</taxon>
        <taxon>Actinomycetota</taxon>
        <taxon>Actinomycetes</taxon>
        <taxon>Propionibacteriales</taxon>
        <taxon>Nocardioidaceae</taxon>
        <taxon>Nocardioides</taxon>
    </lineage>
</organism>
<dbReference type="PRINTS" id="PR00134">
    <property type="entry name" value="GLHYDRLASE10"/>
</dbReference>
<evidence type="ECO:0000256" key="2">
    <source>
        <dbReference type="ARBA" id="ARBA00007495"/>
    </source>
</evidence>
<keyword evidence="13" id="KW-1185">Reference proteome</keyword>
<dbReference type="InterPro" id="IPR001000">
    <property type="entry name" value="GH10_dom"/>
</dbReference>
<dbReference type="Pfam" id="PF00331">
    <property type="entry name" value="Glyco_hydro_10"/>
    <property type="match status" value="1"/>
</dbReference>
<feature type="domain" description="GH10" evidence="11">
    <location>
        <begin position="33"/>
        <end position="371"/>
    </location>
</feature>
<evidence type="ECO:0000256" key="1">
    <source>
        <dbReference type="ARBA" id="ARBA00000681"/>
    </source>
</evidence>
<accession>A0A6M1QWU2</accession>
<dbReference type="PROSITE" id="PS51760">
    <property type="entry name" value="GH10_2"/>
    <property type="match status" value="1"/>
</dbReference>
<dbReference type="Proteomes" id="UP000483261">
    <property type="component" value="Unassembled WGS sequence"/>
</dbReference>
<dbReference type="AlphaFoldDB" id="A0A6M1QWU2"/>
<dbReference type="GO" id="GO:0045493">
    <property type="term" value="P:xylan catabolic process"/>
    <property type="evidence" value="ECO:0007669"/>
    <property type="project" value="UniProtKB-KW"/>
</dbReference>